<accession>A0A2P5DUX8</accession>
<comment type="caution">
    <text evidence="2">The sequence shown here is derived from an EMBL/GenBank/DDBJ whole genome shotgun (WGS) entry which is preliminary data.</text>
</comment>
<keyword evidence="3" id="KW-1185">Reference proteome</keyword>
<feature type="transmembrane region" description="Helical" evidence="1">
    <location>
        <begin position="116"/>
        <end position="136"/>
    </location>
</feature>
<keyword evidence="1" id="KW-1133">Transmembrane helix</keyword>
<feature type="transmembrane region" description="Helical" evidence="1">
    <location>
        <begin position="31"/>
        <end position="52"/>
    </location>
</feature>
<sequence length="266" mass="28944">MKLAGVVLMPHAAKKSSNCRMKSLSCDHNTNSATITGFVVILAANLFFCRIVRESQIATRITSSMNFASTVGGILEAAHIVCPQSHHSTLVSPSLGLYKILLSGTRIRTTQGVQLLRLKTTLLIMWLLLPLCLMRITTTQPSPLLQQVWTILTTRLLLTFLRIVAAPLISDKDHHHTAAVVPPASSNYINHVDTFHISLDDHCHTATIASPGSMVTATAAATLGILEDDHHMAAVALPCPKDDCHNIALAPPSEDDHHYKIYLSII</sequence>
<name>A0A2P5DUX8_TREOI</name>
<gene>
    <name evidence="2" type="ORF">TorRG33x02_240680</name>
</gene>
<proteinExistence type="predicted"/>
<organism evidence="2 3">
    <name type="scientific">Trema orientale</name>
    <name type="common">Charcoal tree</name>
    <name type="synonym">Celtis orientalis</name>
    <dbReference type="NCBI Taxonomy" id="63057"/>
    <lineage>
        <taxon>Eukaryota</taxon>
        <taxon>Viridiplantae</taxon>
        <taxon>Streptophyta</taxon>
        <taxon>Embryophyta</taxon>
        <taxon>Tracheophyta</taxon>
        <taxon>Spermatophyta</taxon>
        <taxon>Magnoliopsida</taxon>
        <taxon>eudicotyledons</taxon>
        <taxon>Gunneridae</taxon>
        <taxon>Pentapetalae</taxon>
        <taxon>rosids</taxon>
        <taxon>fabids</taxon>
        <taxon>Rosales</taxon>
        <taxon>Cannabaceae</taxon>
        <taxon>Trema</taxon>
    </lineage>
</organism>
<keyword evidence="1" id="KW-0812">Transmembrane</keyword>
<keyword evidence="1" id="KW-0472">Membrane</keyword>
<dbReference type="Proteomes" id="UP000237000">
    <property type="component" value="Unassembled WGS sequence"/>
</dbReference>
<evidence type="ECO:0000313" key="3">
    <source>
        <dbReference type="Proteomes" id="UP000237000"/>
    </source>
</evidence>
<dbReference type="AlphaFoldDB" id="A0A2P5DUX8"/>
<evidence type="ECO:0000313" key="2">
    <source>
        <dbReference type="EMBL" id="PON77096.1"/>
    </source>
</evidence>
<dbReference type="EMBL" id="JXTC01000247">
    <property type="protein sequence ID" value="PON77096.1"/>
    <property type="molecule type" value="Genomic_DNA"/>
</dbReference>
<reference evidence="3" key="1">
    <citation type="submission" date="2016-06" db="EMBL/GenBank/DDBJ databases">
        <title>Parallel loss of symbiosis genes in relatives of nitrogen-fixing non-legume Parasponia.</title>
        <authorList>
            <person name="Van Velzen R."/>
            <person name="Holmer R."/>
            <person name="Bu F."/>
            <person name="Rutten L."/>
            <person name="Van Zeijl A."/>
            <person name="Liu W."/>
            <person name="Santuari L."/>
            <person name="Cao Q."/>
            <person name="Sharma T."/>
            <person name="Shen D."/>
            <person name="Roswanjaya Y."/>
            <person name="Wardhani T."/>
            <person name="Kalhor M.S."/>
            <person name="Jansen J."/>
            <person name="Van den Hoogen J."/>
            <person name="Gungor B."/>
            <person name="Hartog M."/>
            <person name="Hontelez J."/>
            <person name="Verver J."/>
            <person name="Yang W.-C."/>
            <person name="Schijlen E."/>
            <person name="Repin R."/>
            <person name="Schilthuizen M."/>
            <person name="Schranz E."/>
            <person name="Heidstra R."/>
            <person name="Miyata K."/>
            <person name="Fedorova E."/>
            <person name="Kohlen W."/>
            <person name="Bisseling T."/>
            <person name="Smit S."/>
            <person name="Geurts R."/>
        </authorList>
    </citation>
    <scope>NUCLEOTIDE SEQUENCE [LARGE SCALE GENOMIC DNA]</scope>
    <source>
        <strain evidence="3">cv. RG33-2</strain>
    </source>
</reference>
<dbReference type="InParanoid" id="A0A2P5DUX8"/>
<feature type="transmembrane region" description="Helical" evidence="1">
    <location>
        <begin position="148"/>
        <end position="169"/>
    </location>
</feature>
<evidence type="ECO:0000256" key="1">
    <source>
        <dbReference type="SAM" id="Phobius"/>
    </source>
</evidence>
<protein>
    <submittedName>
        <fullName evidence="2">Uncharacterized protein</fullName>
    </submittedName>
</protein>